<reference evidence="1" key="1">
    <citation type="submission" date="2023-05" db="EMBL/GenBank/DDBJ databases">
        <authorList>
            <consortium name="ELIXIR-Norway"/>
        </authorList>
    </citation>
    <scope>NUCLEOTIDE SEQUENCE</scope>
</reference>
<gene>
    <name evidence="1" type="ORF">MRATA1EN22A_LOCUS28352</name>
</gene>
<evidence type="ECO:0000313" key="1">
    <source>
        <dbReference type="EMBL" id="CAN0571712.1"/>
    </source>
</evidence>
<feature type="non-terminal residue" evidence="1">
    <location>
        <position position="1"/>
    </location>
</feature>
<dbReference type="Proteomes" id="UP001162501">
    <property type="component" value="Chromosome 9"/>
</dbReference>
<accession>A0AC60A918</accession>
<feature type="non-terminal residue" evidence="1">
    <location>
        <position position="71"/>
    </location>
</feature>
<evidence type="ECO:0000313" key="2">
    <source>
        <dbReference type="Proteomes" id="UP001162501"/>
    </source>
</evidence>
<sequence length="71" mass="7388">LSSCVKSCPRERPFVAQGATEDAVEDTGQERKRGGRGFSPLRSSLTPEPAAGRSVLPSSSLVLSLLCGSPT</sequence>
<protein>
    <submittedName>
        <fullName evidence="1">Uncharacterized protein</fullName>
    </submittedName>
</protein>
<reference evidence="1" key="2">
    <citation type="submission" date="2025-03" db="EMBL/GenBank/DDBJ databases">
        <authorList>
            <consortium name="ELIXIR-Norway"/>
            <consortium name="Elixir Norway"/>
        </authorList>
    </citation>
    <scope>NUCLEOTIDE SEQUENCE</scope>
</reference>
<organism evidence="1 2">
    <name type="scientific">Rangifer tarandus platyrhynchus</name>
    <name type="common">Svalbard reindeer</name>
    <dbReference type="NCBI Taxonomy" id="3082113"/>
    <lineage>
        <taxon>Eukaryota</taxon>
        <taxon>Metazoa</taxon>
        <taxon>Chordata</taxon>
        <taxon>Craniata</taxon>
        <taxon>Vertebrata</taxon>
        <taxon>Euteleostomi</taxon>
        <taxon>Mammalia</taxon>
        <taxon>Eutheria</taxon>
        <taxon>Laurasiatheria</taxon>
        <taxon>Artiodactyla</taxon>
        <taxon>Ruminantia</taxon>
        <taxon>Pecora</taxon>
        <taxon>Cervidae</taxon>
        <taxon>Odocoileinae</taxon>
        <taxon>Rangifer</taxon>
    </lineage>
</organism>
<dbReference type="EMBL" id="OX596093">
    <property type="protein sequence ID" value="CAN0571712.1"/>
    <property type="molecule type" value="Genomic_DNA"/>
</dbReference>
<proteinExistence type="predicted"/>
<name>A0AC60A918_RANTA</name>